<sequence>MVKWKNNTSPHQPLLWLVEVFLILFPQWFYAQSTEIKIEGIAFTILKEKDGFSTEKNINQILVEEHQKQFAALSKFLVDKKVIPKKYSFYITSKNKRNTIPLYFIVYDTEFNILHKAPLHYQKGSNEHTIQKLELKKGEYYFGISYGIEELENPNAHIYEFKYYDKQGKPKSKKYFGTHLGFLSQKKGGKSSYFFEDYQLVERNDIAISHYLEYMEVHTPL</sequence>
<dbReference type="EMBL" id="UYIV01000001">
    <property type="protein sequence ID" value="VDH04684.1"/>
    <property type="molecule type" value="Genomic_DNA"/>
</dbReference>
<evidence type="ECO:0000313" key="2">
    <source>
        <dbReference type="Proteomes" id="UP000270205"/>
    </source>
</evidence>
<comment type="caution">
    <text evidence="1">The sequence shown here is derived from an EMBL/GenBank/DDBJ whole genome shotgun (WGS) entry which is preliminary data.</text>
</comment>
<reference evidence="1 2" key="1">
    <citation type="submission" date="2018-11" db="EMBL/GenBank/DDBJ databases">
        <authorList>
            <consortium name="Pathogen Informatics"/>
        </authorList>
    </citation>
    <scope>NUCLEOTIDE SEQUENCE [LARGE SCALE GENOMIC DNA]</scope>
    <source>
        <strain evidence="1 2">NCTC12929</strain>
    </source>
</reference>
<protein>
    <submittedName>
        <fullName evidence="1">Uncharacterized protein</fullName>
    </submittedName>
</protein>
<name>A0A7Z8YRN2_9FLAO</name>
<dbReference type="Proteomes" id="UP000270205">
    <property type="component" value="Unassembled WGS sequence"/>
</dbReference>
<accession>A0A7Z8YRN2</accession>
<evidence type="ECO:0000313" key="1">
    <source>
        <dbReference type="EMBL" id="VDH04684.1"/>
    </source>
</evidence>
<dbReference type="AlphaFoldDB" id="A0A7Z8YRN2"/>
<dbReference type="RefSeq" id="WP_125151390.1">
    <property type="nucleotide sequence ID" value="NZ_UYIV01000001.1"/>
</dbReference>
<proteinExistence type="predicted"/>
<organism evidence="1 2">
    <name type="scientific">Bergeyella zoohelcum</name>
    <dbReference type="NCBI Taxonomy" id="1015"/>
    <lineage>
        <taxon>Bacteria</taxon>
        <taxon>Pseudomonadati</taxon>
        <taxon>Bacteroidota</taxon>
        <taxon>Flavobacteriia</taxon>
        <taxon>Flavobacteriales</taxon>
        <taxon>Weeksellaceae</taxon>
        <taxon>Bergeyella</taxon>
    </lineage>
</organism>
<gene>
    <name evidence="1" type="ORF">NCTC12929_01560</name>
</gene>